<feature type="domain" description="Peptidase S11 D-alanyl-D-alanine carboxypeptidase A N-terminal" evidence="10">
    <location>
        <begin position="189"/>
        <end position="373"/>
    </location>
</feature>
<keyword evidence="11" id="KW-0560">Oxidoreductase</keyword>
<evidence type="ECO:0000313" key="12">
    <source>
        <dbReference type="Proteomes" id="UP000648352"/>
    </source>
</evidence>
<evidence type="ECO:0000256" key="1">
    <source>
        <dbReference type="ARBA" id="ARBA00007164"/>
    </source>
</evidence>
<feature type="compositionally biased region" description="Low complexity" evidence="8">
    <location>
        <begin position="18"/>
        <end position="27"/>
    </location>
</feature>
<proteinExistence type="inferred from homology"/>
<keyword evidence="11" id="KW-0121">Carboxypeptidase</keyword>
<keyword evidence="3" id="KW-0378">Hydrolase</keyword>
<protein>
    <submittedName>
        <fullName evidence="11">D-alanyl-D-alanine carboxypeptidase</fullName>
    </submittedName>
</protein>
<dbReference type="Pfam" id="PF00768">
    <property type="entry name" value="Peptidase_S11"/>
    <property type="match status" value="1"/>
</dbReference>
<feature type="region of interest" description="Disordered" evidence="8">
    <location>
        <begin position="1"/>
        <end position="52"/>
    </location>
</feature>
<evidence type="ECO:0000256" key="8">
    <source>
        <dbReference type="SAM" id="MobiDB-lite"/>
    </source>
</evidence>
<keyword evidence="9" id="KW-0472">Membrane</keyword>
<dbReference type="GO" id="GO:0004180">
    <property type="term" value="F:carboxypeptidase activity"/>
    <property type="evidence" value="ECO:0007669"/>
    <property type="project" value="UniProtKB-KW"/>
</dbReference>
<dbReference type="GO" id="GO:0016491">
    <property type="term" value="F:oxidoreductase activity"/>
    <property type="evidence" value="ECO:0007669"/>
    <property type="project" value="UniProtKB-KW"/>
</dbReference>
<evidence type="ECO:0000256" key="7">
    <source>
        <dbReference type="RuleBase" id="RU004016"/>
    </source>
</evidence>
<evidence type="ECO:0000256" key="9">
    <source>
        <dbReference type="SAM" id="Phobius"/>
    </source>
</evidence>
<evidence type="ECO:0000259" key="10">
    <source>
        <dbReference type="Pfam" id="PF00768"/>
    </source>
</evidence>
<dbReference type="SUPFAM" id="SSF56601">
    <property type="entry name" value="beta-lactamase/transpeptidase-like"/>
    <property type="match status" value="1"/>
</dbReference>
<evidence type="ECO:0000256" key="4">
    <source>
        <dbReference type="ARBA" id="ARBA00022960"/>
    </source>
</evidence>
<keyword evidence="9" id="KW-0812">Transmembrane</keyword>
<keyword evidence="6" id="KW-0961">Cell wall biogenesis/degradation</keyword>
<reference evidence="11 12" key="1">
    <citation type="submission" date="2020-08" db="EMBL/GenBank/DDBJ databases">
        <title>A Genomic Blueprint of the Chicken Gut Microbiome.</title>
        <authorList>
            <person name="Gilroy R."/>
            <person name="Ravi A."/>
            <person name="Getino M."/>
            <person name="Pursley I."/>
            <person name="Horton D.L."/>
            <person name="Alikhan N.-F."/>
            <person name="Baker D."/>
            <person name="Gharbi K."/>
            <person name="Hall N."/>
            <person name="Watson M."/>
            <person name="Adriaenssens E.M."/>
            <person name="Foster-Nyarko E."/>
            <person name="Jarju S."/>
            <person name="Secka A."/>
            <person name="Antonio M."/>
            <person name="Oren A."/>
            <person name="Chaudhuri R."/>
            <person name="La Ragione R.M."/>
            <person name="Hildebrand F."/>
            <person name="Pallen M.J."/>
        </authorList>
    </citation>
    <scope>NUCLEOTIDE SEQUENCE [LARGE SCALE GENOMIC DNA]</scope>
    <source>
        <strain evidence="11 12">Sa4CUA7</strain>
    </source>
</reference>
<dbReference type="InterPro" id="IPR012338">
    <property type="entry name" value="Beta-lactam/transpept-like"/>
</dbReference>
<evidence type="ECO:0000313" key="11">
    <source>
        <dbReference type="EMBL" id="MBD7957584.1"/>
    </source>
</evidence>
<keyword evidence="12" id="KW-1185">Reference proteome</keyword>
<dbReference type="InterPro" id="IPR018044">
    <property type="entry name" value="Peptidase_S11"/>
</dbReference>
<dbReference type="RefSeq" id="WP_191718768.1">
    <property type="nucleotide sequence ID" value="NZ_JACSQP010000004.1"/>
</dbReference>
<comment type="similarity">
    <text evidence="1 7">Belongs to the peptidase S11 family.</text>
</comment>
<dbReference type="Gene3D" id="3.40.710.10">
    <property type="entry name" value="DD-peptidase/beta-lactamase superfamily"/>
    <property type="match status" value="1"/>
</dbReference>
<keyword evidence="11" id="KW-0645">Protease</keyword>
<dbReference type="PRINTS" id="PR00725">
    <property type="entry name" value="DADACBPTASE1"/>
</dbReference>
<sequence>MTTEDAPPLTRRARRTRGLATPTGGARPEPSEDATVTGDAGDAEPTPSDATPADEVIALPTEAPVTPPRRVALSWVEDDVVAATAPGVTLAAAASPYAVIHPDLLARRPRRSPLRAGVLVPLLSVLAVIALYVGTTLLWPLHALPPLVTATTITPASAPASAPAWPTAGGAAVGVDGIGATVASTVDPISMASLTKVVTVLMVLEEQPLAPGEQGPEYSFTGADQQTYWAYRERGESALPVPAGGSLTQYQMLQGILIASANNYADRLAATLWPSDEVFANAASTWLSTQGLTGITVVDPSGIDEDNTADPAALLALADKAMADPVVAEIVQMRTAELPGAGLIENTNALLADPGVVGIKTGSLWQHFNLMVAKDLQIGDTPVRVYASVMGQPDVETRTAAGRALLAQLEAELQLRPSVTAGTVAGVVTTAWGERVDLLTSEDAAVVLWNGGAATVASDLAVGDDRAADTTVGTLTVTGPLDTDTVEVHLAADIADPSPWWRLTHPLELFGLAG</sequence>
<evidence type="ECO:0000256" key="5">
    <source>
        <dbReference type="ARBA" id="ARBA00022984"/>
    </source>
</evidence>
<feature type="transmembrane region" description="Helical" evidence="9">
    <location>
        <begin position="116"/>
        <end position="139"/>
    </location>
</feature>
<keyword evidence="2" id="KW-0732">Signal</keyword>
<keyword evidence="5" id="KW-0573">Peptidoglycan synthesis</keyword>
<accession>A0ABR8S3A0</accession>
<dbReference type="Proteomes" id="UP000648352">
    <property type="component" value="Unassembled WGS sequence"/>
</dbReference>
<dbReference type="InterPro" id="IPR001967">
    <property type="entry name" value="Peptidase_S11_N"/>
</dbReference>
<keyword evidence="4" id="KW-0133">Cell shape</keyword>
<feature type="compositionally biased region" description="Low complexity" evidence="8">
    <location>
        <begin position="1"/>
        <end position="10"/>
    </location>
</feature>
<evidence type="ECO:0000256" key="2">
    <source>
        <dbReference type="ARBA" id="ARBA00022729"/>
    </source>
</evidence>
<gene>
    <name evidence="11" type="ORF">H9651_08030</name>
</gene>
<name>A0ABR8S3A0_9MICO</name>
<comment type="caution">
    <text evidence="11">The sequence shown here is derived from an EMBL/GenBank/DDBJ whole genome shotgun (WGS) entry which is preliminary data.</text>
</comment>
<organism evidence="11 12">
    <name type="scientific">Microbacterium pullorum</name>
    <dbReference type="NCBI Taxonomy" id="2762236"/>
    <lineage>
        <taxon>Bacteria</taxon>
        <taxon>Bacillati</taxon>
        <taxon>Actinomycetota</taxon>
        <taxon>Actinomycetes</taxon>
        <taxon>Micrococcales</taxon>
        <taxon>Microbacteriaceae</taxon>
        <taxon>Microbacterium</taxon>
    </lineage>
</organism>
<evidence type="ECO:0000256" key="3">
    <source>
        <dbReference type="ARBA" id="ARBA00022801"/>
    </source>
</evidence>
<evidence type="ECO:0000256" key="6">
    <source>
        <dbReference type="ARBA" id="ARBA00023316"/>
    </source>
</evidence>
<dbReference type="EMBL" id="JACSQP010000004">
    <property type="protein sequence ID" value="MBD7957584.1"/>
    <property type="molecule type" value="Genomic_DNA"/>
</dbReference>
<keyword evidence="9" id="KW-1133">Transmembrane helix</keyword>